<evidence type="ECO:0000256" key="13">
    <source>
        <dbReference type="HAMAP-Rule" id="MF_00409"/>
    </source>
</evidence>
<keyword evidence="10 13" id="KW-0067">ATP-binding</keyword>
<comment type="function">
    <text evidence="1 13">Transfers the gamma-phosphate of ATP to the 4'-position of a tetraacyldisaccharide 1-phosphate intermediate (termed DS-1-P) to form tetraacyldisaccharide 1,4'-bis-phosphate (lipid IVA).</text>
</comment>
<keyword evidence="5 13" id="KW-0444">Lipid biosynthesis</keyword>
<comment type="caution">
    <text evidence="14">The sequence shown here is derived from an EMBL/GenBank/DDBJ whole genome shotgun (WGS) entry which is preliminary data.</text>
</comment>
<accession>A0ABQ0GWG8</accession>
<evidence type="ECO:0000256" key="10">
    <source>
        <dbReference type="ARBA" id="ARBA00022840"/>
    </source>
</evidence>
<keyword evidence="6 13" id="KW-0441">Lipid A biosynthesis</keyword>
<dbReference type="InterPro" id="IPR003758">
    <property type="entry name" value="LpxK"/>
</dbReference>
<keyword evidence="8 13" id="KW-0547">Nucleotide-binding</keyword>
<evidence type="ECO:0000256" key="9">
    <source>
        <dbReference type="ARBA" id="ARBA00022777"/>
    </source>
</evidence>
<feature type="binding site" evidence="13">
    <location>
        <begin position="54"/>
        <end position="61"/>
    </location>
    <ligand>
        <name>ATP</name>
        <dbReference type="ChEBI" id="CHEBI:30616"/>
    </ligand>
</feature>
<keyword evidence="7 13" id="KW-0808">Transferase</keyword>
<evidence type="ECO:0000256" key="8">
    <source>
        <dbReference type="ARBA" id="ARBA00022741"/>
    </source>
</evidence>
<evidence type="ECO:0000313" key="14">
    <source>
        <dbReference type="EMBL" id="GAB1581011.1"/>
    </source>
</evidence>
<dbReference type="HAMAP" id="MF_00409">
    <property type="entry name" value="LpxK"/>
    <property type="match status" value="1"/>
</dbReference>
<evidence type="ECO:0000256" key="1">
    <source>
        <dbReference type="ARBA" id="ARBA00002274"/>
    </source>
</evidence>
<keyword evidence="9 13" id="KW-0418">Kinase</keyword>
<evidence type="ECO:0000256" key="5">
    <source>
        <dbReference type="ARBA" id="ARBA00022516"/>
    </source>
</evidence>
<keyword evidence="15" id="KW-1185">Reference proteome</keyword>
<dbReference type="PANTHER" id="PTHR42724:SF1">
    <property type="entry name" value="TETRAACYLDISACCHARIDE 4'-KINASE, MITOCHONDRIAL-RELATED"/>
    <property type="match status" value="1"/>
</dbReference>
<dbReference type="EMBL" id="BAAFZP010000001">
    <property type="protein sequence ID" value="GAB1581011.1"/>
    <property type="molecule type" value="Genomic_DNA"/>
</dbReference>
<dbReference type="Proteomes" id="UP001628091">
    <property type="component" value="Unassembled WGS sequence"/>
</dbReference>
<keyword evidence="11 13" id="KW-0443">Lipid metabolism</keyword>
<proteinExistence type="inferred from homology"/>
<comment type="pathway">
    <text evidence="2 13">Glycolipid biosynthesis; lipid IV(A) biosynthesis; lipid IV(A) from (3R)-3-hydroxytetradecanoyl-[acyl-carrier-protein] and UDP-N-acetyl-alpha-D-glucosamine: step 6/6.</text>
</comment>
<evidence type="ECO:0000256" key="4">
    <source>
        <dbReference type="ARBA" id="ARBA00016436"/>
    </source>
</evidence>
<evidence type="ECO:0000256" key="6">
    <source>
        <dbReference type="ARBA" id="ARBA00022556"/>
    </source>
</evidence>
<dbReference type="EC" id="2.7.1.130" evidence="3 13"/>
<reference evidence="14 15" key="1">
    <citation type="submission" date="2024-10" db="EMBL/GenBank/DDBJ databases">
        <title>Isolation, draft genome sequencing and identification of Phyllobacterium sp. NSA23, isolated from leaf soil.</title>
        <authorList>
            <person name="Akita H."/>
        </authorList>
    </citation>
    <scope>NUCLEOTIDE SEQUENCE [LARGE SCALE GENOMIC DNA]</scope>
    <source>
        <strain evidence="14 15">NSA23</strain>
    </source>
</reference>
<dbReference type="SUPFAM" id="SSF52540">
    <property type="entry name" value="P-loop containing nucleoside triphosphate hydrolases"/>
    <property type="match status" value="1"/>
</dbReference>
<evidence type="ECO:0000256" key="12">
    <source>
        <dbReference type="ARBA" id="ARBA00029757"/>
    </source>
</evidence>
<comment type="catalytic activity">
    <reaction evidence="13">
        <text>a lipid A disaccharide + ATP = a lipid IVA + ADP + H(+)</text>
        <dbReference type="Rhea" id="RHEA:67840"/>
        <dbReference type="ChEBI" id="CHEBI:15378"/>
        <dbReference type="ChEBI" id="CHEBI:30616"/>
        <dbReference type="ChEBI" id="CHEBI:176343"/>
        <dbReference type="ChEBI" id="CHEBI:176425"/>
        <dbReference type="ChEBI" id="CHEBI:456216"/>
        <dbReference type="EC" id="2.7.1.130"/>
    </reaction>
</comment>
<gene>
    <name evidence="13 14" type="primary">lpxK</name>
    <name evidence="14" type="ORF">PPNSA23_09540</name>
</gene>
<evidence type="ECO:0000256" key="3">
    <source>
        <dbReference type="ARBA" id="ARBA00012071"/>
    </source>
</evidence>
<protein>
    <recommendedName>
        <fullName evidence="4 13">Tetraacyldisaccharide 4'-kinase</fullName>
        <ecNumber evidence="3 13">2.7.1.130</ecNumber>
    </recommendedName>
    <alternativeName>
        <fullName evidence="12 13">Lipid A 4'-kinase</fullName>
    </alternativeName>
</protein>
<dbReference type="PANTHER" id="PTHR42724">
    <property type="entry name" value="TETRAACYLDISACCHARIDE 4'-KINASE"/>
    <property type="match status" value="1"/>
</dbReference>
<organism evidence="14 15">
    <name type="scientific">Phyllobacterium phragmitis</name>
    <dbReference type="NCBI Taxonomy" id="2670329"/>
    <lineage>
        <taxon>Bacteria</taxon>
        <taxon>Pseudomonadati</taxon>
        <taxon>Pseudomonadota</taxon>
        <taxon>Alphaproteobacteria</taxon>
        <taxon>Hyphomicrobiales</taxon>
        <taxon>Phyllobacteriaceae</taxon>
        <taxon>Phyllobacterium</taxon>
    </lineage>
</organism>
<name>A0ABQ0GWG8_9HYPH</name>
<sequence length="342" mass="36677">MMSEAPPFWWEKPDWRALALSPLSALYGVVARRRLLRAVPPRVPVPVLCIGNFTVGGAGKTPTAIAFARAAKARGLKPGIVSRGYGGSFSGVHLVDPAHDSAKHTGDEPLLLAAHAPVAVSPDRVAAARLLVAEGCDFLIMDDGFQSARLHVDYALIVVDSTRGIGNGRVIPAGPLRAPLIDQLRKADALLKIGTGSAADHVIRQAARAAKPIFEARLVPSSASTISGKRFLAFAGIGNPEKFFASLAEKGGVAALTRTFPDHYPYSRDEINELMQTAAAADLGLVTTAKDHVRLATALGTPREFLDRLAVLDVELAFEQPDAPRHIIEMAQERYRRRRLKG</sequence>
<dbReference type="NCBIfam" id="TIGR00682">
    <property type="entry name" value="lpxK"/>
    <property type="match status" value="1"/>
</dbReference>
<dbReference type="Pfam" id="PF02606">
    <property type="entry name" value="LpxK"/>
    <property type="match status" value="1"/>
</dbReference>
<evidence type="ECO:0000256" key="2">
    <source>
        <dbReference type="ARBA" id="ARBA00004870"/>
    </source>
</evidence>
<dbReference type="InterPro" id="IPR027417">
    <property type="entry name" value="P-loop_NTPase"/>
</dbReference>
<evidence type="ECO:0000313" key="15">
    <source>
        <dbReference type="Proteomes" id="UP001628091"/>
    </source>
</evidence>
<dbReference type="RefSeq" id="WP_407863916.1">
    <property type="nucleotide sequence ID" value="NZ_BAAFZP010000001.1"/>
</dbReference>
<evidence type="ECO:0000256" key="11">
    <source>
        <dbReference type="ARBA" id="ARBA00023098"/>
    </source>
</evidence>
<comment type="similarity">
    <text evidence="13">Belongs to the LpxK family.</text>
</comment>
<evidence type="ECO:0000256" key="7">
    <source>
        <dbReference type="ARBA" id="ARBA00022679"/>
    </source>
</evidence>